<comment type="similarity">
    <text evidence="2 12">Belongs to the amiloride-sensitive sodium channel (TC 1.A.6) family.</text>
</comment>
<dbReference type="PANTHER" id="PTHR11690:SF300">
    <property type="entry name" value="PICKPOCKET PROTEIN 19"/>
    <property type="match status" value="1"/>
</dbReference>
<evidence type="ECO:0000256" key="9">
    <source>
        <dbReference type="ARBA" id="ARBA00023136"/>
    </source>
</evidence>
<dbReference type="Gene3D" id="1.10.287.770">
    <property type="entry name" value="YojJ-like"/>
    <property type="match status" value="1"/>
</dbReference>
<organism evidence="14 15">
    <name type="scientific">Stomoxys calcitrans</name>
    <name type="common">Stable fly</name>
    <name type="synonym">Conops calcitrans</name>
    <dbReference type="NCBI Taxonomy" id="35570"/>
    <lineage>
        <taxon>Eukaryota</taxon>
        <taxon>Metazoa</taxon>
        <taxon>Ecdysozoa</taxon>
        <taxon>Arthropoda</taxon>
        <taxon>Hexapoda</taxon>
        <taxon>Insecta</taxon>
        <taxon>Pterygota</taxon>
        <taxon>Neoptera</taxon>
        <taxon>Endopterygota</taxon>
        <taxon>Diptera</taxon>
        <taxon>Brachycera</taxon>
        <taxon>Muscomorpha</taxon>
        <taxon>Muscoidea</taxon>
        <taxon>Muscidae</taxon>
        <taxon>Stomoxys</taxon>
    </lineage>
</organism>
<evidence type="ECO:0000256" key="4">
    <source>
        <dbReference type="ARBA" id="ARBA00022461"/>
    </source>
</evidence>
<dbReference type="EnsemblMetazoa" id="SCAU008597-RA">
    <property type="protein sequence ID" value="SCAU008597-PA"/>
    <property type="gene ID" value="SCAU008597"/>
</dbReference>
<evidence type="ECO:0000256" key="7">
    <source>
        <dbReference type="ARBA" id="ARBA00023053"/>
    </source>
</evidence>
<dbReference type="Proteomes" id="UP000095300">
    <property type="component" value="Unassembled WGS sequence"/>
</dbReference>
<evidence type="ECO:0000256" key="12">
    <source>
        <dbReference type="RuleBase" id="RU000679"/>
    </source>
</evidence>
<dbReference type="GO" id="GO:0015280">
    <property type="term" value="F:ligand-gated sodium channel activity"/>
    <property type="evidence" value="ECO:0007669"/>
    <property type="project" value="TreeGrafter"/>
</dbReference>
<dbReference type="Gene3D" id="2.60.470.10">
    <property type="entry name" value="Acid-sensing ion channels like domains"/>
    <property type="match status" value="1"/>
</dbReference>
<proteinExistence type="inferred from homology"/>
<dbReference type="OrthoDB" id="6021021at2759"/>
<name>A0A1I8PJ90_STOCA</name>
<keyword evidence="7" id="KW-0915">Sodium</keyword>
<evidence type="ECO:0000256" key="6">
    <source>
        <dbReference type="ARBA" id="ARBA00022989"/>
    </source>
</evidence>
<evidence type="ECO:0000256" key="11">
    <source>
        <dbReference type="ARBA" id="ARBA00023303"/>
    </source>
</evidence>
<keyword evidence="6 13" id="KW-1133">Transmembrane helix</keyword>
<evidence type="ECO:0000256" key="3">
    <source>
        <dbReference type="ARBA" id="ARBA00022448"/>
    </source>
</evidence>
<feature type="transmembrane region" description="Helical" evidence="13">
    <location>
        <begin position="69"/>
        <end position="89"/>
    </location>
</feature>
<comment type="subcellular location">
    <subcellularLocation>
        <location evidence="1">Membrane</location>
        <topology evidence="1">Multi-pass membrane protein</topology>
    </subcellularLocation>
</comment>
<reference evidence="14" key="1">
    <citation type="submission" date="2020-05" db="UniProtKB">
        <authorList>
            <consortium name="EnsemblMetazoa"/>
        </authorList>
    </citation>
    <scope>IDENTIFICATION</scope>
    <source>
        <strain evidence="14">USDA</strain>
    </source>
</reference>
<evidence type="ECO:0000256" key="13">
    <source>
        <dbReference type="SAM" id="Phobius"/>
    </source>
</evidence>
<sequence>MIYPNELVRYKNTNFEHPKGLQIFSAFLSQSRRHKRKPNLPKKNPSICKECFHGIQYIWEPGARWSVRIFWCLVLVIAFAGCITMYTMLTQRHHDQVLVTIVDTPRLPIYEIPFPAVALCPFNHINWIRLKAAEEKFLPHNATEEMHKAFYELLVALDNVNLSLLVNLANFVSRISTPTVVQNIVLQDLLQFMAFRCNEVFTACRFDETEMDCCKIFVREHTEKGVCLVFNSLLSEESRIKQLTDVFYPWRVRGAGEESSLSFILRYNASLMRPNSTHLFKFSVMIKEAYEWGETLYHILYPFNHNDIRVTPIMTETSSNARAVSPEQRKCLFSDEKSDKYERIDGLPYNKLNCLAQCQHRYVMKHCNCSMPIFFHKIHVFNYLKAPQQDLYINDTRRGMECDCVDDCLSVVFLVAVNAQGFPSGYINKSVPEIIAHIYYTQNTLTKYEARLEFTNMDLWAYFGGVLGLCLGASMLSFAEIVYAMSLAEVVELTDIQV</sequence>
<feature type="transmembrane region" description="Helical" evidence="13">
    <location>
        <begin position="459"/>
        <end position="479"/>
    </location>
</feature>
<keyword evidence="15" id="KW-1185">Reference proteome</keyword>
<accession>A0A1I8PJ90</accession>
<evidence type="ECO:0008006" key="16">
    <source>
        <dbReference type="Google" id="ProtNLM"/>
    </source>
</evidence>
<evidence type="ECO:0000256" key="2">
    <source>
        <dbReference type="ARBA" id="ARBA00007193"/>
    </source>
</evidence>
<keyword evidence="5 12" id="KW-0812">Transmembrane</keyword>
<dbReference type="Pfam" id="PF00858">
    <property type="entry name" value="ASC"/>
    <property type="match status" value="1"/>
</dbReference>
<dbReference type="PANTHER" id="PTHR11690">
    <property type="entry name" value="AMILORIDE-SENSITIVE SODIUM CHANNEL-RELATED"/>
    <property type="match status" value="1"/>
</dbReference>
<dbReference type="AlphaFoldDB" id="A0A1I8PJ90"/>
<evidence type="ECO:0000256" key="8">
    <source>
        <dbReference type="ARBA" id="ARBA00023065"/>
    </source>
</evidence>
<dbReference type="VEuPathDB" id="VectorBase:SCAU008597"/>
<protein>
    <recommendedName>
        <fullName evidence="16">Pickpocket protein 19</fullName>
    </recommendedName>
</protein>
<keyword evidence="9 13" id="KW-0472">Membrane</keyword>
<evidence type="ECO:0000313" key="14">
    <source>
        <dbReference type="EnsemblMetazoa" id="SCAU008597-PA"/>
    </source>
</evidence>
<dbReference type="GO" id="GO:0005886">
    <property type="term" value="C:plasma membrane"/>
    <property type="evidence" value="ECO:0007669"/>
    <property type="project" value="TreeGrafter"/>
</dbReference>
<keyword evidence="4 12" id="KW-0894">Sodium channel</keyword>
<evidence type="ECO:0000256" key="10">
    <source>
        <dbReference type="ARBA" id="ARBA00023201"/>
    </source>
</evidence>
<keyword evidence="8 12" id="KW-0406">Ion transport</keyword>
<keyword evidence="3 12" id="KW-0813">Transport</keyword>
<gene>
    <name evidence="14" type="primary">106080566</name>
</gene>
<dbReference type="InterPro" id="IPR001873">
    <property type="entry name" value="ENaC"/>
</dbReference>
<evidence type="ECO:0000256" key="1">
    <source>
        <dbReference type="ARBA" id="ARBA00004141"/>
    </source>
</evidence>
<keyword evidence="11 12" id="KW-0407">Ion channel</keyword>
<evidence type="ECO:0000313" key="15">
    <source>
        <dbReference type="Proteomes" id="UP000095300"/>
    </source>
</evidence>
<keyword evidence="10 12" id="KW-0739">Sodium transport</keyword>
<evidence type="ECO:0000256" key="5">
    <source>
        <dbReference type="ARBA" id="ARBA00022692"/>
    </source>
</evidence>